<dbReference type="RefSeq" id="WP_020878209.1">
    <property type="nucleotide sequence ID" value="NZ_ATHJ01000108.1"/>
</dbReference>
<dbReference type="eggNOG" id="COG1167">
    <property type="taxonomic scope" value="Bacteria"/>
</dbReference>
<dbReference type="Pfam" id="PF00155">
    <property type="entry name" value="Aminotran_1_2"/>
    <property type="match status" value="1"/>
</dbReference>
<comment type="cofactor">
    <cofactor evidence="1">
        <name>pyridoxal 5'-phosphate</name>
        <dbReference type="ChEBI" id="CHEBI:597326"/>
    </cofactor>
</comment>
<keyword evidence="9" id="KW-1185">Reference proteome</keyword>
<protein>
    <submittedName>
        <fullName evidence="8">Putative transcriptional regulator, GntR family</fullName>
    </submittedName>
</protein>
<dbReference type="AlphaFoldDB" id="S7TFD8"/>
<dbReference type="PANTHER" id="PTHR42790:SF19">
    <property type="entry name" value="KYNURENINE_ALPHA-AMINOADIPATE AMINOTRANSFERASE, MITOCHONDRIAL"/>
    <property type="match status" value="1"/>
</dbReference>
<dbReference type="InterPro" id="IPR050859">
    <property type="entry name" value="Class-I_PLP-dep_aminotransf"/>
</dbReference>
<comment type="subunit">
    <text evidence="3">Homodimer.</text>
</comment>
<dbReference type="Proteomes" id="UP000014977">
    <property type="component" value="Unassembled WGS sequence"/>
</dbReference>
<dbReference type="GO" id="GO:1901605">
    <property type="term" value="P:alpha-amino acid metabolic process"/>
    <property type="evidence" value="ECO:0007669"/>
    <property type="project" value="TreeGrafter"/>
</dbReference>
<evidence type="ECO:0000259" key="7">
    <source>
        <dbReference type="Pfam" id="PF00155"/>
    </source>
</evidence>
<proteinExistence type="inferred from homology"/>
<dbReference type="Gene3D" id="3.90.1150.10">
    <property type="entry name" value="Aspartate Aminotransferase, domain 1"/>
    <property type="match status" value="1"/>
</dbReference>
<dbReference type="FunFam" id="3.40.640.10:FF:000053">
    <property type="entry name" value="Aminotransferase, class I"/>
    <property type="match status" value="1"/>
</dbReference>
<reference evidence="8 9" key="1">
    <citation type="journal article" date="2013" name="Genome Announc.">
        <title>Draft genome sequences for three mercury-methylating, sulfate-reducing bacteria.</title>
        <authorList>
            <person name="Brown S.D."/>
            <person name="Hurt R.A.Jr."/>
            <person name="Gilmour C.C."/>
            <person name="Elias D.A."/>
        </authorList>
    </citation>
    <scope>NUCLEOTIDE SEQUENCE [LARGE SCALE GENOMIC DNA]</scope>
    <source>
        <strain evidence="8 9">DSM 2059</strain>
    </source>
</reference>
<gene>
    <name evidence="8" type="ORF">dsmv_3119</name>
</gene>
<evidence type="ECO:0000256" key="4">
    <source>
        <dbReference type="ARBA" id="ARBA00022576"/>
    </source>
</evidence>
<dbReference type="GO" id="GO:0030170">
    <property type="term" value="F:pyridoxal phosphate binding"/>
    <property type="evidence" value="ECO:0007669"/>
    <property type="project" value="InterPro"/>
</dbReference>
<evidence type="ECO:0000256" key="2">
    <source>
        <dbReference type="ARBA" id="ARBA00007441"/>
    </source>
</evidence>
<dbReference type="GO" id="GO:0008483">
    <property type="term" value="F:transaminase activity"/>
    <property type="evidence" value="ECO:0007669"/>
    <property type="project" value="UniProtKB-KW"/>
</dbReference>
<dbReference type="PATRIC" id="fig|1121405.3.peg.3584"/>
<evidence type="ECO:0000256" key="6">
    <source>
        <dbReference type="ARBA" id="ARBA00022898"/>
    </source>
</evidence>
<name>S7TFD8_DESML</name>
<accession>S7TFD8</accession>
<organism evidence="8 9">
    <name type="scientific">Desulfococcus multivorans DSM 2059</name>
    <dbReference type="NCBI Taxonomy" id="1121405"/>
    <lineage>
        <taxon>Bacteria</taxon>
        <taxon>Pseudomonadati</taxon>
        <taxon>Thermodesulfobacteriota</taxon>
        <taxon>Desulfobacteria</taxon>
        <taxon>Desulfobacterales</taxon>
        <taxon>Desulfococcaceae</taxon>
        <taxon>Desulfococcus</taxon>
    </lineage>
</organism>
<dbReference type="InterPro" id="IPR015422">
    <property type="entry name" value="PyrdxlP-dep_Trfase_small"/>
</dbReference>
<comment type="similarity">
    <text evidence="2">Belongs to the class-I pyridoxal-phosphate-dependent aminotransferase family.</text>
</comment>
<evidence type="ECO:0000313" key="9">
    <source>
        <dbReference type="Proteomes" id="UP000014977"/>
    </source>
</evidence>
<evidence type="ECO:0000256" key="1">
    <source>
        <dbReference type="ARBA" id="ARBA00001933"/>
    </source>
</evidence>
<dbReference type="SUPFAM" id="SSF53383">
    <property type="entry name" value="PLP-dependent transferases"/>
    <property type="match status" value="1"/>
</dbReference>
<sequence>MRFENLLAARTLKMHDNAIREILKVVSRPGMISLAGGIPAPESFPMGIMDELSARVIRKYGSGAFQYDLTEGFMPLREALSGHLAKKGIPASPEEIIIASGSQGFLDAVGKVLITPGDRVAVEAPTYLGALSAFTPYEPEYVRLDTDEDGVVPADLERVLACGGVKFVYLVPTFQNPTGRTIPLARRREIAGIIQRHDALLVEDDPYSDLRYRGEPLPPIKSFAPEHVMYVGTLSKVLAPGLRIGFAAAPRVIREWLVRVKQGTDLHTGTFSQALAAEYLSGGYLERHLPEILSIYRPRQEAMTAALADYFPRGMRWSRPEGGMFIWAEGPEDLDMEKVYKGAVGRNTAFVPGKYFYVDKGEGEATMRLNYTMAGEAEIRSAVRILGEEIAKAM</sequence>
<evidence type="ECO:0000313" key="8">
    <source>
        <dbReference type="EMBL" id="EPR35305.1"/>
    </source>
</evidence>
<dbReference type="EMBL" id="ATHJ01000108">
    <property type="protein sequence ID" value="EPR35305.1"/>
    <property type="molecule type" value="Genomic_DNA"/>
</dbReference>
<keyword evidence="4" id="KW-0032">Aminotransferase</keyword>
<evidence type="ECO:0000256" key="3">
    <source>
        <dbReference type="ARBA" id="ARBA00011738"/>
    </source>
</evidence>
<dbReference type="InterPro" id="IPR015424">
    <property type="entry name" value="PyrdxlP-dep_Trfase"/>
</dbReference>
<keyword evidence="6" id="KW-0663">Pyridoxal phosphate</keyword>
<dbReference type="InterPro" id="IPR015421">
    <property type="entry name" value="PyrdxlP-dep_Trfase_major"/>
</dbReference>
<comment type="caution">
    <text evidence="8">The sequence shown here is derived from an EMBL/GenBank/DDBJ whole genome shotgun (WGS) entry which is preliminary data.</text>
</comment>
<dbReference type="CDD" id="cd00609">
    <property type="entry name" value="AAT_like"/>
    <property type="match status" value="1"/>
</dbReference>
<dbReference type="OrthoDB" id="9808770at2"/>
<keyword evidence="5" id="KW-0808">Transferase</keyword>
<dbReference type="InterPro" id="IPR004839">
    <property type="entry name" value="Aminotransferase_I/II_large"/>
</dbReference>
<dbReference type="STRING" id="897.B2D07_09305"/>
<dbReference type="Gene3D" id="3.40.640.10">
    <property type="entry name" value="Type I PLP-dependent aspartate aminotransferase-like (Major domain)"/>
    <property type="match status" value="1"/>
</dbReference>
<feature type="domain" description="Aminotransferase class I/classII large" evidence="7">
    <location>
        <begin position="62"/>
        <end position="383"/>
    </location>
</feature>
<dbReference type="PANTHER" id="PTHR42790">
    <property type="entry name" value="AMINOTRANSFERASE"/>
    <property type="match status" value="1"/>
</dbReference>
<evidence type="ECO:0000256" key="5">
    <source>
        <dbReference type="ARBA" id="ARBA00022679"/>
    </source>
</evidence>